<keyword evidence="5 7" id="KW-0067">ATP-binding</keyword>
<keyword evidence="10" id="KW-1185">Reference proteome</keyword>
<keyword evidence="6 7" id="KW-0173">Coenzyme A biosynthesis</keyword>
<sequence>MQDGMTRFKLVALGGTFDIIHRGHIELLRNGFSISSKVIIGLTSDELARKKGKIPINDYPRRYKTLEDVIKKNFPNSKYVISKLDNDFGPAVLEQEVEALIVSEETSSKGKDLNKLRTERNSPPVVVIVVPMALAKDGTRISTTRIKNSEIDADGNILS</sequence>
<dbReference type="UniPathway" id="UPA00241"/>
<dbReference type="InterPro" id="IPR004821">
    <property type="entry name" value="Cyt_trans-like"/>
</dbReference>
<dbReference type="EMBL" id="LT841358">
    <property type="protein sequence ID" value="SMH71718.1"/>
    <property type="molecule type" value="Genomic_DNA"/>
</dbReference>
<dbReference type="AlphaFoldDB" id="A0A2H1FG34"/>
<dbReference type="Gene3D" id="3.40.50.620">
    <property type="entry name" value="HUPs"/>
    <property type="match status" value="1"/>
</dbReference>
<comment type="subcellular location">
    <subcellularLocation>
        <location evidence="7">Cytoplasm</location>
    </subcellularLocation>
</comment>
<dbReference type="Proteomes" id="UP000230607">
    <property type="component" value="Chromosome 1"/>
</dbReference>
<protein>
    <recommendedName>
        <fullName evidence="7">Phosphopantetheine adenylyltransferase</fullName>
        <ecNumber evidence="7">2.7.7.3</ecNumber>
    </recommendedName>
    <alternativeName>
        <fullName evidence="7">Dephospho-CoA pyrophosphorylase</fullName>
    </alternativeName>
    <alternativeName>
        <fullName evidence="7">Pantetheine-phosphate adenylyltransferase</fullName>
        <shortName evidence="7">PPAT</shortName>
    </alternativeName>
</protein>
<comment type="catalytic activity">
    <reaction evidence="7">
        <text>(R)-4'-phosphopantetheine + ATP + H(+) = 3'-dephospho-CoA + diphosphate</text>
        <dbReference type="Rhea" id="RHEA:19801"/>
        <dbReference type="ChEBI" id="CHEBI:15378"/>
        <dbReference type="ChEBI" id="CHEBI:30616"/>
        <dbReference type="ChEBI" id="CHEBI:33019"/>
        <dbReference type="ChEBI" id="CHEBI:57328"/>
        <dbReference type="ChEBI" id="CHEBI:61723"/>
        <dbReference type="EC" id="2.7.7.3"/>
    </reaction>
</comment>
<proteinExistence type="inferred from homology"/>
<evidence type="ECO:0000256" key="6">
    <source>
        <dbReference type="ARBA" id="ARBA00022993"/>
    </source>
</evidence>
<evidence type="ECO:0000313" key="10">
    <source>
        <dbReference type="Proteomes" id="UP000230607"/>
    </source>
</evidence>
<dbReference type="HAMAP" id="MF_00647">
    <property type="entry name" value="PPAT_arch"/>
    <property type="match status" value="1"/>
</dbReference>
<comment type="pathway">
    <text evidence="7">Cofactor biosynthesis; coenzyme A biosynthesis.</text>
</comment>
<comment type="function">
    <text evidence="7">Reversibly transfers an adenylyl group from ATP to 4'-phosphopantetheine, yielding dephospho-CoA (dPCoA) and pyrophosphate.</text>
</comment>
<dbReference type="EC" id="2.7.7.3" evidence="7"/>
<keyword evidence="1 7" id="KW-0963">Cytoplasm</keyword>
<accession>A0A2H1FG34</accession>
<dbReference type="NCBIfam" id="TIGR00125">
    <property type="entry name" value="cyt_tran_rel"/>
    <property type="match status" value="1"/>
</dbReference>
<dbReference type="InterPro" id="IPR014729">
    <property type="entry name" value="Rossmann-like_a/b/a_fold"/>
</dbReference>
<dbReference type="SUPFAM" id="SSF52374">
    <property type="entry name" value="Nucleotidylyl transferase"/>
    <property type="match status" value="1"/>
</dbReference>
<reference evidence="10" key="1">
    <citation type="submission" date="2017-03" db="EMBL/GenBank/DDBJ databases">
        <authorList>
            <person name="Herbold C."/>
        </authorList>
    </citation>
    <scope>NUCLEOTIDE SEQUENCE [LARGE SCALE GENOMIC DNA]</scope>
</reference>
<keyword evidence="2 7" id="KW-0808">Transferase</keyword>
<dbReference type="GO" id="GO:0015937">
    <property type="term" value="P:coenzyme A biosynthetic process"/>
    <property type="evidence" value="ECO:0007669"/>
    <property type="project" value="UniProtKB-UniRule"/>
</dbReference>
<keyword evidence="3 7" id="KW-0548">Nucleotidyltransferase</keyword>
<comment type="similarity">
    <text evidence="7">Belongs to the eukaryotic CoaD family.</text>
</comment>
<organism evidence="9 10">
    <name type="scientific">Candidatus Nitrosotalea okcheonensis</name>
    <dbReference type="NCBI Taxonomy" id="1903276"/>
    <lineage>
        <taxon>Archaea</taxon>
        <taxon>Nitrososphaerota</taxon>
        <taxon>Nitrososphaeria</taxon>
        <taxon>Nitrosotaleales</taxon>
        <taxon>Nitrosotaleaceae</taxon>
        <taxon>Nitrosotalea</taxon>
    </lineage>
</organism>
<dbReference type="Pfam" id="PF01467">
    <property type="entry name" value="CTP_transf_like"/>
    <property type="match status" value="1"/>
</dbReference>
<dbReference type="GO" id="GO:0005737">
    <property type="term" value="C:cytoplasm"/>
    <property type="evidence" value="ECO:0007669"/>
    <property type="project" value="UniProtKB-SubCell"/>
</dbReference>
<evidence type="ECO:0000256" key="1">
    <source>
        <dbReference type="ARBA" id="ARBA00022490"/>
    </source>
</evidence>
<evidence type="ECO:0000259" key="8">
    <source>
        <dbReference type="Pfam" id="PF01467"/>
    </source>
</evidence>
<evidence type="ECO:0000256" key="2">
    <source>
        <dbReference type="ARBA" id="ARBA00022679"/>
    </source>
</evidence>
<gene>
    <name evidence="7" type="primary">coaD</name>
    <name evidence="9" type="ORF">NCS_11530</name>
</gene>
<evidence type="ECO:0000256" key="3">
    <source>
        <dbReference type="ARBA" id="ARBA00022695"/>
    </source>
</evidence>
<dbReference type="GO" id="GO:0004595">
    <property type="term" value="F:pantetheine-phosphate adenylyltransferase activity"/>
    <property type="evidence" value="ECO:0007669"/>
    <property type="project" value="UniProtKB-UniRule"/>
</dbReference>
<feature type="domain" description="Cytidyltransferase-like" evidence="8">
    <location>
        <begin position="13"/>
        <end position="148"/>
    </location>
</feature>
<dbReference type="InterPro" id="IPR050385">
    <property type="entry name" value="Archaeal_FAD_synthase"/>
</dbReference>
<evidence type="ECO:0000313" key="9">
    <source>
        <dbReference type="EMBL" id="SMH71718.1"/>
    </source>
</evidence>
<evidence type="ECO:0000256" key="7">
    <source>
        <dbReference type="HAMAP-Rule" id="MF_00647"/>
    </source>
</evidence>
<dbReference type="GO" id="GO:0005524">
    <property type="term" value="F:ATP binding"/>
    <property type="evidence" value="ECO:0007669"/>
    <property type="project" value="UniProtKB-KW"/>
</dbReference>
<name>A0A2H1FG34_9ARCH</name>
<dbReference type="PANTHER" id="PTHR43793">
    <property type="entry name" value="FAD SYNTHASE"/>
    <property type="match status" value="1"/>
</dbReference>
<dbReference type="InterPro" id="IPR023540">
    <property type="entry name" value="PPAT_arch"/>
</dbReference>
<evidence type="ECO:0000256" key="4">
    <source>
        <dbReference type="ARBA" id="ARBA00022741"/>
    </source>
</evidence>
<keyword evidence="4 7" id="KW-0547">Nucleotide-binding</keyword>
<dbReference type="NCBIfam" id="NF001985">
    <property type="entry name" value="PRK00777.1"/>
    <property type="match status" value="1"/>
</dbReference>
<dbReference type="PANTHER" id="PTHR43793:SF1">
    <property type="entry name" value="FAD SYNTHASE"/>
    <property type="match status" value="1"/>
</dbReference>
<evidence type="ECO:0000256" key="5">
    <source>
        <dbReference type="ARBA" id="ARBA00022840"/>
    </source>
</evidence>